<dbReference type="EMBL" id="AAAGNC010000003">
    <property type="protein sequence ID" value="EAC0255617.1"/>
    <property type="molecule type" value="Genomic_DNA"/>
</dbReference>
<proteinExistence type="predicted"/>
<evidence type="ECO:0000313" key="1">
    <source>
        <dbReference type="EMBL" id="EAC0255617.1"/>
    </source>
</evidence>
<accession>A0A3Z4X5W5</accession>
<name>A0A3Z4X5W5_SALET</name>
<organism evidence="1">
    <name type="scientific">Salmonella enterica subsp. enterica serovar Chester</name>
    <dbReference type="NCBI Taxonomy" id="149386"/>
    <lineage>
        <taxon>Bacteria</taxon>
        <taxon>Pseudomonadati</taxon>
        <taxon>Pseudomonadota</taxon>
        <taxon>Gammaproteobacteria</taxon>
        <taxon>Enterobacterales</taxon>
        <taxon>Enterobacteriaceae</taxon>
        <taxon>Salmonella</taxon>
    </lineage>
</organism>
<dbReference type="Proteomes" id="UP000839816">
    <property type="component" value="Unassembled WGS sequence"/>
</dbReference>
<dbReference type="AlphaFoldDB" id="A0A3Z4X5W5"/>
<comment type="caution">
    <text evidence="1">The sequence shown here is derived from an EMBL/GenBank/DDBJ whole genome shotgun (WGS) entry which is preliminary data.</text>
</comment>
<sequence length="132" mass="15197">MTNQLHQDPFVAMMLCAKAESNEADLIRLLTDDEYLISERDKRLKELYKPETGESLGNQDAWKFLILVADETWRAKNPIVCDITDLPYKYGGLITSDLYLKPFFVGEAMQELQDVLVTATNTLRRLRAEQLI</sequence>
<reference evidence="1" key="1">
    <citation type="submission" date="2018-11" db="EMBL/GenBank/DDBJ databases">
        <authorList>
            <person name="Ashton P.M."/>
            <person name="Dallman T."/>
            <person name="Nair S."/>
            <person name="De Pinna E."/>
            <person name="Peters T."/>
            <person name="Grant K."/>
        </authorList>
    </citation>
    <scope>NUCLEOTIDE SEQUENCE [LARGE SCALE GENOMIC DNA]</scope>
    <source>
        <strain evidence="1">634658</strain>
    </source>
</reference>
<gene>
    <name evidence="1" type="ORF">EHE49_02925</name>
</gene>
<protein>
    <submittedName>
        <fullName evidence="1">Uncharacterized protein</fullName>
    </submittedName>
</protein>